<evidence type="ECO:0000313" key="2">
    <source>
        <dbReference type="EMBL" id="KAF5781656.1"/>
    </source>
</evidence>
<keyword evidence="1" id="KW-1133">Transmembrane helix</keyword>
<gene>
    <name evidence="3" type="ORF">HannXRQ_Chr11g0337431</name>
    <name evidence="2" type="ORF">HanXRQr2_Chr11g0486321</name>
</gene>
<evidence type="ECO:0000313" key="3">
    <source>
        <dbReference type="EMBL" id="OTG08062.1"/>
    </source>
</evidence>
<feature type="transmembrane region" description="Helical" evidence="1">
    <location>
        <begin position="50"/>
        <end position="74"/>
    </location>
</feature>
<reference evidence="2" key="3">
    <citation type="submission" date="2020-06" db="EMBL/GenBank/DDBJ databases">
        <title>Helianthus annuus Genome sequencing and assembly Release 2.</title>
        <authorList>
            <person name="Gouzy J."/>
            <person name="Langlade N."/>
            <person name="Munos S."/>
        </authorList>
    </citation>
    <scope>NUCLEOTIDE SEQUENCE</scope>
    <source>
        <tissue evidence="2">Leaves</tissue>
    </source>
</reference>
<dbReference type="EMBL" id="CM007900">
    <property type="protein sequence ID" value="OTG08062.1"/>
    <property type="molecule type" value="Genomic_DNA"/>
</dbReference>
<evidence type="ECO:0000313" key="4">
    <source>
        <dbReference type="Proteomes" id="UP000215914"/>
    </source>
</evidence>
<protein>
    <submittedName>
        <fullName evidence="3">Uncharacterized protein</fullName>
    </submittedName>
</protein>
<reference evidence="2 4" key="1">
    <citation type="journal article" date="2017" name="Nature">
        <title>The sunflower genome provides insights into oil metabolism, flowering and Asterid evolution.</title>
        <authorList>
            <person name="Badouin H."/>
            <person name="Gouzy J."/>
            <person name="Grassa C.J."/>
            <person name="Murat F."/>
            <person name="Staton S.E."/>
            <person name="Cottret L."/>
            <person name="Lelandais-Briere C."/>
            <person name="Owens G.L."/>
            <person name="Carrere S."/>
            <person name="Mayjonade B."/>
            <person name="Legrand L."/>
            <person name="Gill N."/>
            <person name="Kane N.C."/>
            <person name="Bowers J.E."/>
            <person name="Hubner S."/>
            <person name="Bellec A."/>
            <person name="Berard A."/>
            <person name="Berges H."/>
            <person name="Blanchet N."/>
            <person name="Boniface M.C."/>
            <person name="Brunel D."/>
            <person name="Catrice O."/>
            <person name="Chaidir N."/>
            <person name="Claudel C."/>
            <person name="Donnadieu C."/>
            <person name="Faraut T."/>
            <person name="Fievet G."/>
            <person name="Helmstetter N."/>
            <person name="King M."/>
            <person name="Knapp S.J."/>
            <person name="Lai Z."/>
            <person name="Le Paslier M.C."/>
            <person name="Lippi Y."/>
            <person name="Lorenzon L."/>
            <person name="Mandel J.R."/>
            <person name="Marage G."/>
            <person name="Marchand G."/>
            <person name="Marquand E."/>
            <person name="Bret-Mestries E."/>
            <person name="Morien E."/>
            <person name="Nambeesan S."/>
            <person name="Nguyen T."/>
            <person name="Pegot-Espagnet P."/>
            <person name="Pouilly N."/>
            <person name="Raftis F."/>
            <person name="Sallet E."/>
            <person name="Schiex T."/>
            <person name="Thomas J."/>
            <person name="Vandecasteele C."/>
            <person name="Vares D."/>
            <person name="Vear F."/>
            <person name="Vautrin S."/>
            <person name="Crespi M."/>
            <person name="Mangin B."/>
            <person name="Burke J.M."/>
            <person name="Salse J."/>
            <person name="Munos S."/>
            <person name="Vincourt P."/>
            <person name="Rieseberg L.H."/>
            <person name="Langlade N.B."/>
        </authorList>
    </citation>
    <scope>NUCLEOTIDE SEQUENCE [LARGE SCALE GENOMIC DNA]</scope>
    <source>
        <strain evidence="4">cv. SF193</strain>
        <tissue evidence="2">Leaves</tissue>
    </source>
</reference>
<dbReference type="EMBL" id="MNCJ02000326">
    <property type="protein sequence ID" value="KAF5781656.1"/>
    <property type="molecule type" value="Genomic_DNA"/>
</dbReference>
<keyword evidence="1" id="KW-0812">Transmembrane</keyword>
<keyword evidence="1" id="KW-0472">Membrane</keyword>
<organism evidence="3 4">
    <name type="scientific">Helianthus annuus</name>
    <name type="common">Common sunflower</name>
    <dbReference type="NCBI Taxonomy" id="4232"/>
    <lineage>
        <taxon>Eukaryota</taxon>
        <taxon>Viridiplantae</taxon>
        <taxon>Streptophyta</taxon>
        <taxon>Embryophyta</taxon>
        <taxon>Tracheophyta</taxon>
        <taxon>Spermatophyta</taxon>
        <taxon>Magnoliopsida</taxon>
        <taxon>eudicotyledons</taxon>
        <taxon>Gunneridae</taxon>
        <taxon>Pentapetalae</taxon>
        <taxon>asterids</taxon>
        <taxon>campanulids</taxon>
        <taxon>Asterales</taxon>
        <taxon>Asteraceae</taxon>
        <taxon>Asteroideae</taxon>
        <taxon>Heliantheae alliance</taxon>
        <taxon>Heliantheae</taxon>
        <taxon>Helianthus</taxon>
    </lineage>
</organism>
<dbReference type="AlphaFoldDB" id="A0A251TBP2"/>
<proteinExistence type="predicted"/>
<feature type="transmembrane region" description="Helical" evidence="1">
    <location>
        <begin position="20"/>
        <end position="44"/>
    </location>
</feature>
<keyword evidence="4" id="KW-1185">Reference proteome</keyword>
<sequence length="152" mass="17978">MYLHFYFLYLPFQKYHYYNFLNSTLCLLYIIVWFNCLRFLLLFLVHSLFIFYQFLIVLFRFLSLFTMMILFCIISDSTGRKRGPFVSSGGGDRNYAVERIETKSRAVRVTSVDLQDIFIRDCPITSIEHPMLHTTDIGDHMFQGGMSGYVMP</sequence>
<dbReference type="Gramene" id="mRNA:HanXRQr2_Chr11g0486321">
    <property type="protein sequence ID" value="mRNA:HanXRQr2_Chr11g0486321"/>
    <property type="gene ID" value="HanXRQr2_Chr11g0486321"/>
</dbReference>
<name>A0A251TBP2_HELAN</name>
<reference evidence="3" key="2">
    <citation type="submission" date="2017-02" db="EMBL/GenBank/DDBJ databases">
        <title>Sunflower complete genome.</title>
        <authorList>
            <person name="Langlade N."/>
            <person name="Munos S."/>
        </authorList>
    </citation>
    <scope>NUCLEOTIDE SEQUENCE [LARGE SCALE GENOMIC DNA]</scope>
    <source>
        <tissue evidence="3">Leaves</tissue>
    </source>
</reference>
<evidence type="ECO:0000256" key="1">
    <source>
        <dbReference type="SAM" id="Phobius"/>
    </source>
</evidence>
<accession>A0A251TBP2</accession>
<dbReference type="Proteomes" id="UP000215914">
    <property type="component" value="Chromosome 11"/>
</dbReference>
<dbReference type="InParanoid" id="A0A251TBP2"/>